<organism evidence="1 2">
    <name type="scientific">Phytophthora megakarya</name>
    <dbReference type="NCBI Taxonomy" id="4795"/>
    <lineage>
        <taxon>Eukaryota</taxon>
        <taxon>Sar</taxon>
        <taxon>Stramenopiles</taxon>
        <taxon>Oomycota</taxon>
        <taxon>Peronosporomycetes</taxon>
        <taxon>Peronosporales</taxon>
        <taxon>Peronosporaceae</taxon>
        <taxon>Phytophthora</taxon>
    </lineage>
</organism>
<dbReference type="Proteomes" id="UP000198211">
    <property type="component" value="Unassembled WGS sequence"/>
</dbReference>
<dbReference type="OrthoDB" id="124223at2759"/>
<gene>
    <name evidence="1" type="ORF">PHMEG_0004528</name>
</gene>
<comment type="caution">
    <text evidence="1">The sequence shown here is derived from an EMBL/GenBank/DDBJ whole genome shotgun (WGS) entry which is preliminary data.</text>
</comment>
<name>A0A225WTS5_9STRA</name>
<evidence type="ECO:0000313" key="2">
    <source>
        <dbReference type="Proteomes" id="UP000198211"/>
    </source>
</evidence>
<keyword evidence="2" id="KW-1185">Reference proteome</keyword>
<protein>
    <submittedName>
        <fullName evidence="1">Uncharacterized protein</fullName>
    </submittedName>
</protein>
<proteinExistence type="predicted"/>
<dbReference type="EMBL" id="NBNE01000269">
    <property type="protein sequence ID" value="OWZ20981.1"/>
    <property type="molecule type" value="Genomic_DNA"/>
</dbReference>
<evidence type="ECO:0000313" key="1">
    <source>
        <dbReference type="EMBL" id="OWZ20981.1"/>
    </source>
</evidence>
<accession>A0A225WTS5</accession>
<reference evidence="2" key="1">
    <citation type="submission" date="2017-03" db="EMBL/GenBank/DDBJ databases">
        <title>Phytopthora megakarya and P. palmivora, two closely related causual agents of cacao black pod achieved similar genome size and gene model numbers by different mechanisms.</title>
        <authorList>
            <person name="Ali S."/>
            <person name="Shao J."/>
            <person name="Larry D.J."/>
            <person name="Kronmiller B."/>
            <person name="Shen D."/>
            <person name="Strem M.D."/>
            <person name="Melnick R.L."/>
            <person name="Guiltinan M.J."/>
            <person name="Tyler B.M."/>
            <person name="Meinhardt L.W."/>
            <person name="Bailey B.A."/>
        </authorList>
    </citation>
    <scope>NUCLEOTIDE SEQUENCE [LARGE SCALE GENOMIC DNA]</scope>
    <source>
        <strain evidence="2">zdho120</strain>
    </source>
</reference>
<dbReference type="AlphaFoldDB" id="A0A225WTS5"/>
<sequence length="309" mass="34438">METQRYASNAKLRHDAWEAILLTNIDCTLQSVGLRLPDSQPAEFDSISTINKPLQTVLSEYVRRTRIPLPAFVELLRGQTSEDFRPNQNMIPDVLVRVCHGYEHLPCLLDIPAAGVQVPLSNPLPPQTTRPPNHRSALDRYNVLARRSIVVDEDVLGIWHAVHINPFGVVDKENDDPETTGRVVHDLLFPVNRSLNDCTDADAVCEHTFEHCDAIAAELVDQQRRHPNADVLEQAGDVSSAYRHLCIHSHCAHLFGGRLTRDNVLVVDMAAAFGWSGSPGNYGTVGSAISFIHRHTTNTYNPSGFFSYH</sequence>